<reference evidence="1" key="1">
    <citation type="submission" date="2022-01" db="EMBL/GenBank/DDBJ databases">
        <title>Colwellia maritima, isolated from seawater.</title>
        <authorList>
            <person name="Kristyanto S."/>
            <person name="Jung J."/>
            <person name="Jeon C.O."/>
        </authorList>
    </citation>
    <scope>NUCLEOTIDE SEQUENCE</scope>
    <source>
        <strain evidence="1">MSW7</strain>
    </source>
</reference>
<comment type="caution">
    <text evidence="1">The sequence shown here is derived from an EMBL/GenBank/DDBJ whole genome shotgun (WGS) entry which is preliminary data.</text>
</comment>
<keyword evidence="2" id="KW-1185">Reference proteome</keyword>
<protein>
    <submittedName>
        <fullName evidence="1">Uncharacterized protein</fullName>
    </submittedName>
</protein>
<evidence type="ECO:0000313" key="1">
    <source>
        <dbReference type="EMBL" id="MCI2283483.1"/>
    </source>
</evidence>
<organism evidence="1 2">
    <name type="scientific">Colwellia maritima</name>
    <dbReference type="NCBI Taxonomy" id="2912588"/>
    <lineage>
        <taxon>Bacteria</taxon>
        <taxon>Pseudomonadati</taxon>
        <taxon>Pseudomonadota</taxon>
        <taxon>Gammaproteobacteria</taxon>
        <taxon>Alteromonadales</taxon>
        <taxon>Colwelliaceae</taxon>
        <taxon>Colwellia</taxon>
    </lineage>
</organism>
<sequence>MPEDYAEQQNSIITTITQKELSDIAMKELSQPMQWIVVGDGQVVRSQLEKMNLDIIELQLAK</sequence>
<dbReference type="RefSeq" id="WP_242284986.1">
    <property type="nucleotide sequence ID" value="NZ_JAKKSL010000001.1"/>
</dbReference>
<proteinExistence type="predicted"/>
<dbReference type="Proteomes" id="UP001139646">
    <property type="component" value="Unassembled WGS sequence"/>
</dbReference>
<gene>
    <name evidence="1" type="ORF">L3081_08865</name>
</gene>
<name>A0ABS9WZN9_9GAMM</name>
<accession>A0ABS9WZN9</accession>
<evidence type="ECO:0000313" key="2">
    <source>
        <dbReference type="Proteomes" id="UP001139646"/>
    </source>
</evidence>
<dbReference type="EMBL" id="JAKKSL010000001">
    <property type="protein sequence ID" value="MCI2283483.1"/>
    <property type="molecule type" value="Genomic_DNA"/>
</dbReference>